<dbReference type="EMBL" id="JBBPBN010000018">
    <property type="protein sequence ID" value="KAK9018862.1"/>
    <property type="molecule type" value="Genomic_DNA"/>
</dbReference>
<proteinExistence type="predicted"/>
<reference evidence="1 2" key="1">
    <citation type="journal article" date="2024" name="G3 (Bethesda)">
        <title>Genome assembly of Hibiscus sabdariffa L. provides insights into metabolisms of medicinal natural products.</title>
        <authorList>
            <person name="Kim T."/>
        </authorList>
    </citation>
    <scope>NUCLEOTIDE SEQUENCE [LARGE SCALE GENOMIC DNA]</scope>
    <source>
        <strain evidence="1">TK-2024</strain>
        <tissue evidence="1">Old leaves</tissue>
    </source>
</reference>
<dbReference type="Proteomes" id="UP001396334">
    <property type="component" value="Unassembled WGS sequence"/>
</dbReference>
<evidence type="ECO:0000313" key="1">
    <source>
        <dbReference type="EMBL" id="KAK9018862.1"/>
    </source>
</evidence>
<accession>A0ABR2S1S4</accession>
<comment type="caution">
    <text evidence="1">The sequence shown here is derived from an EMBL/GenBank/DDBJ whole genome shotgun (WGS) entry which is preliminary data.</text>
</comment>
<organism evidence="1 2">
    <name type="scientific">Hibiscus sabdariffa</name>
    <name type="common">roselle</name>
    <dbReference type="NCBI Taxonomy" id="183260"/>
    <lineage>
        <taxon>Eukaryota</taxon>
        <taxon>Viridiplantae</taxon>
        <taxon>Streptophyta</taxon>
        <taxon>Embryophyta</taxon>
        <taxon>Tracheophyta</taxon>
        <taxon>Spermatophyta</taxon>
        <taxon>Magnoliopsida</taxon>
        <taxon>eudicotyledons</taxon>
        <taxon>Gunneridae</taxon>
        <taxon>Pentapetalae</taxon>
        <taxon>rosids</taxon>
        <taxon>malvids</taxon>
        <taxon>Malvales</taxon>
        <taxon>Malvaceae</taxon>
        <taxon>Malvoideae</taxon>
        <taxon>Hibiscus</taxon>
    </lineage>
</organism>
<dbReference type="SUPFAM" id="SSF56219">
    <property type="entry name" value="DNase I-like"/>
    <property type="match status" value="1"/>
</dbReference>
<sequence>MKVVTWNVRGLGSDANVLALRRLLKDQRVEMALIQETKKSNMVDSDIQKFWWCRVKMSMTGGRIRAAVLLECLATPQTDRFWEPEFSSSPW</sequence>
<dbReference type="Gene3D" id="3.60.10.10">
    <property type="entry name" value="Endonuclease/exonuclease/phosphatase"/>
    <property type="match status" value="1"/>
</dbReference>
<gene>
    <name evidence="1" type="ORF">V6N11_033908</name>
</gene>
<dbReference type="InterPro" id="IPR036691">
    <property type="entry name" value="Endo/exonu/phosph_ase_sf"/>
</dbReference>
<keyword evidence="2" id="KW-1185">Reference proteome</keyword>
<evidence type="ECO:0008006" key="3">
    <source>
        <dbReference type="Google" id="ProtNLM"/>
    </source>
</evidence>
<name>A0ABR2S1S4_9ROSI</name>
<evidence type="ECO:0000313" key="2">
    <source>
        <dbReference type="Proteomes" id="UP001396334"/>
    </source>
</evidence>
<protein>
    <recommendedName>
        <fullName evidence="3">Endonuclease/exonuclease/phosphatase domain-containing protein</fullName>
    </recommendedName>
</protein>